<dbReference type="EMBL" id="RBQE01000253">
    <property type="protein sequence ID" value="RMP07252.1"/>
    <property type="molecule type" value="Genomic_DNA"/>
</dbReference>
<proteinExistence type="predicted"/>
<evidence type="ECO:0000313" key="2">
    <source>
        <dbReference type="Proteomes" id="UP000281604"/>
    </source>
</evidence>
<protein>
    <submittedName>
        <fullName evidence="1">Uncharacterized protein</fullName>
    </submittedName>
</protein>
<accession>A0A3M4AKP4</accession>
<dbReference type="Proteomes" id="UP000281604">
    <property type="component" value="Unassembled WGS sequence"/>
</dbReference>
<organism evidence="1 2">
    <name type="scientific">Pseudomonas syringae pv. persicae</name>
    <dbReference type="NCBI Taxonomy" id="237306"/>
    <lineage>
        <taxon>Bacteria</taxon>
        <taxon>Pseudomonadati</taxon>
        <taxon>Pseudomonadota</taxon>
        <taxon>Gammaproteobacteria</taxon>
        <taxon>Pseudomonadales</taxon>
        <taxon>Pseudomonadaceae</taxon>
        <taxon>Pseudomonas</taxon>
    </lineage>
</organism>
<reference evidence="1 2" key="1">
    <citation type="submission" date="2018-08" db="EMBL/GenBank/DDBJ databases">
        <title>Recombination of ecologically and evolutionarily significant loci maintains genetic cohesion in the Pseudomonas syringae species complex.</title>
        <authorList>
            <person name="Dillon M."/>
            <person name="Thakur S."/>
            <person name="Almeida R.N.D."/>
            <person name="Weir B.S."/>
            <person name="Guttman D.S."/>
        </authorList>
    </citation>
    <scope>NUCLEOTIDE SEQUENCE [LARGE SCALE GENOMIC DNA]</scope>
    <source>
        <strain evidence="1 2">ICMP 3706</strain>
    </source>
</reference>
<dbReference type="AlphaFoldDB" id="A0A3M4AKP4"/>
<gene>
    <name evidence="1" type="ORF">ALQ30_200494</name>
</gene>
<evidence type="ECO:0000313" key="1">
    <source>
        <dbReference type="EMBL" id="RMP07252.1"/>
    </source>
</evidence>
<comment type="caution">
    <text evidence="1">The sequence shown here is derived from an EMBL/GenBank/DDBJ whole genome shotgun (WGS) entry which is preliminary data.</text>
</comment>
<sequence>MFQAALQKTGLNERLNMVPMKAVDTNTVIPDPFELKSEHG</sequence>
<name>A0A3M4AKP4_9PSED</name>